<dbReference type="InterPro" id="IPR012796">
    <property type="entry name" value="Lysidine-tRNA-synth_C"/>
</dbReference>
<protein>
    <recommendedName>
        <fullName evidence="8">tRNA(Ile)-lysidine synthase</fullName>
        <ecNumber evidence="8">6.3.4.19</ecNumber>
    </recommendedName>
    <alternativeName>
        <fullName evidence="8">tRNA(Ile)-2-lysyl-cytidine synthase</fullName>
    </alternativeName>
    <alternativeName>
        <fullName evidence="8">tRNA(Ile)-lysidine synthetase</fullName>
    </alternativeName>
</protein>
<accession>A0A926EDD5</accession>
<dbReference type="CDD" id="cd01992">
    <property type="entry name" value="TilS_N"/>
    <property type="match status" value="1"/>
</dbReference>
<dbReference type="HAMAP" id="MF_01161">
    <property type="entry name" value="tRNA_Ile_lys_synt"/>
    <property type="match status" value="1"/>
</dbReference>
<reference evidence="11" key="1">
    <citation type="submission" date="2020-08" db="EMBL/GenBank/DDBJ databases">
        <title>Genome public.</title>
        <authorList>
            <person name="Liu C."/>
            <person name="Sun Q."/>
        </authorList>
    </citation>
    <scope>NUCLEOTIDE SEQUENCE</scope>
    <source>
        <strain evidence="11">NSJ-54</strain>
    </source>
</reference>
<evidence type="ECO:0000313" key="11">
    <source>
        <dbReference type="EMBL" id="MBC8570066.1"/>
    </source>
</evidence>
<dbReference type="Pfam" id="PF01171">
    <property type="entry name" value="ATP_bind_3"/>
    <property type="match status" value="1"/>
</dbReference>
<gene>
    <name evidence="8 11" type="primary">tilS</name>
    <name evidence="11" type="ORF">H8709_04410</name>
</gene>
<comment type="subcellular location">
    <subcellularLocation>
        <location evidence="1 8">Cytoplasm</location>
    </subcellularLocation>
</comment>
<evidence type="ECO:0000256" key="4">
    <source>
        <dbReference type="ARBA" id="ARBA00022694"/>
    </source>
</evidence>
<feature type="domain" description="Lysidine-tRNA(Ile) synthetase C-terminal" evidence="10">
    <location>
        <begin position="443"/>
        <end position="514"/>
    </location>
</feature>
<evidence type="ECO:0000313" key="12">
    <source>
        <dbReference type="Proteomes" id="UP000660861"/>
    </source>
</evidence>
<dbReference type="SUPFAM" id="SSF52402">
    <property type="entry name" value="Adenine nucleotide alpha hydrolases-like"/>
    <property type="match status" value="1"/>
</dbReference>
<name>A0A926EDD5_9FIRM</name>
<dbReference type="InterPro" id="IPR014729">
    <property type="entry name" value="Rossmann-like_a/b/a_fold"/>
</dbReference>
<feature type="compositionally biased region" description="Basic and acidic residues" evidence="9">
    <location>
        <begin position="288"/>
        <end position="301"/>
    </location>
</feature>
<keyword evidence="12" id="KW-1185">Reference proteome</keyword>
<dbReference type="Gene3D" id="3.40.50.620">
    <property type="entry name" value="HUPs"/>
    <property type="match status" value="1"/>
</dbReference>
<comment type="similarity">
    <text evidence="8">Belongs to the tRNA(Ile)-lysidine synthase family.</text>
</comment>
<comment type="catalytic activity">
    <reaction evidence="7 8">
        <text>cytidine(34) in tRNA(Ile2) + L-lysine + ATP = lysidine(34) in tRNA(Ile2) + AMP + diphosphate + H(+)</text>
        <dbReference type="Rhea" id="RHEA:43744"/>
        <dbReference type="Rhea" id="RHEA-COMP:10625"/>
        <dbReference type="Rhea" id="RHEA-COMP:10670"/>
        <dbReference type="ChEBI" id="CHEBI:15378"/>
        <dbReference type="ChEBI" id="CHEBI:30616"/>
        <dbReference type="ChEBI" id="CHEBI:32551"/>
        <dbReference type="ChEBI" id="CHEBI:33019"/>
        <dbReference type="ChEBI" id="CHEBI:82748"/>
        <dbReference type="ChEBI" id="CHEBI:83665"/>
        <dbReference type="ChEBI" id="CHEBI:456215"/>
        <dbReference type="EC" id="6.3.4.19"/>
    </reaction>
</comment>
<keyword evidence="4 8" id="KW-0819">tRNA processing</keyword>
<dbReference type="EC" id="6.3.4.19" evidence="8"/>
<keyword evidence="3 8" id="KW-0436">Ligase</keyword>
<dbReference type="SUPFAM" id="SSF56037">
    <property type="entry name" value="PheT/TilS domain"/>
    <property type="match status" value="1"/>
</dbReference>
<dbReference type="EMBL" id="JACRTC010000002">
    <property type="protein sequence ID" value="MBC8570066.1"/>
    <property type="molecule type" value="Genomic_DNA"/>
</dbReference>
<dbReference type="PANTHER" id="PTHR43033">
    <property type="entry name" value="TRNA(ILE)-LYSIDINE SYNTHASE-RELATED"/>
    <property type="match status" value="1"/>
</dbReference>
<dbReference type="GO" id="GO:0005524">
    <property type="term" value="F:ATP binding"/>
    <property type="evidence" value="ECO:0007669"/>
    <property type="project" value="UniProtKB-UniRule"/>
</dbReference>
<dbReference type="Pfam" id="PF11734">
    <property type="entry name" value="TilS_C"/>
    <property type="match status" value="1"/>
</dbReference>
<keyword evidence="2 8" id="KW-0963">Cytoplasm</keyword>
<dbReference type="NCBIfam" id="TIGR02433">
    <property type="entry name" value="lysidine_TilS_C"/>
    <property type="match status" value="1"/>
</dbReference>
<evidence type="ECO:0000256" key="7">
    <source>
        <dbReference type="ARBA" id="ARBA00048539"/>
    </source>
</evidence>
<feature type="compositionally biased region" description="Basic and acidic residues" evidence="9">
    <location>
        <begin position="251"/>
        <end position="265"/>
    </location>
</feature>
<feature type="binding site" evidence="8">
    <location>
        <begin position="26"/>
        <end position="31"/>
    </location>
    <ligand>
        <name>ATP</name>
        <dbReference type="ChEBI" id="CHEBI:30616"/>
    </ligand>
</feature>
<evidence type="ECO:0000259" key="10">
    <source>
        <dbReference type="SMART" id="SM00977"/>
    </source>
</evidence>
<dbReference type="InterPro" id="IPR011063">
    <property type="entry name" value="TilS/TtcA_N"/>
</dbReference>
<keyword evidence="6 8" id="KW-0067">ATP-binding</keyword>
<dbReference type="SMART" id="SM00977">
    <property type="entry name" value="TilS_C"/>
    <property type="match status" value="1"/>
</dbReference>
<dbReference type="AlphaFoldDB" id="A0A926EDD5"/>
<dbReference type="Proteomes" id="UP000660861">
    <property type="component" value="Unassembled WGS sequence"/>
</dbReference>
<dbReference type="GO" id="GO:0006400">
    <property type="term" value="P:tRNA modification"/>
    <property type="evidence" value="ECO:0007669"/>
    <property type="project" value="UniProtKB-UniRule"/>
</dbReference>
<dbReference type="InterPro" id="IPR012094">
    <property type="entry name" value="tRNA_Ile_lys_synt"/>
</dbReference>
<proteinExistence type="inferred from homology"/>
<evidence type="ECO:0000256" key="9">
    <source>
        <dbReference type="SAM" id="MobiDB-lite"/>
    </source>
</evidence>
<dbReference type="GO" id="GO:0032267">
    <property type="term" value="F:tRNA(Ile)-lysidine synthase activity"/>
    <property type="evidence" value="ECO:0007669"/>
    <property type="project" value="UniProtKB-EC"/>
</dbReference>
<dbReference type="NCBIfam" id="TIGR02432">
    <property type="entry name" value="lysidine_TilS_N"/>
    <property type="match status" value="1"/>
</dbReference>
<dbReference type="RefSeq" id="WP_262397160.1">
    <property type="nucleotide sequence ID" value="NZ_JACRTC010000002.1"/>
</dbReference>
<evidence type="ECO:0000256" key="6">
    <source>
        <dbReference type="ARBA" id="ARBA00022840"/>
    </source>
</evidence>
<evidence type="ECO:0000256" key="3">
    <source>
        <dbReference type="ARBA" id="ARBA00022598"/>
    </source>
</evidence>
<comment type="caution">
    <text evidence="11">The sequence shown here is derived from an EMBL/GenBank/DDBJ whole genome shotgun (WGS) entry which is preliminary data.</text>
</comment>
<keyword evidence="5 8" id="KW-0547">Nucleotide-binding</keyword>
<dbReference type="GO" id="GO:0005737">
    <property type="term" value="C:cytoplasm"/>
    <property type="evidence" value="ECO:0007669"/>
    <property type="project" value="UniProtKB-SubCell"/>
</dbReference>
<feature type="region of interest" description="Disordered" evidence="9">
    <location>
        <begin position="247"/>
        <end position="304"/>
    </location>
</feature>
<sequence>MNREVIDQLKAKVRLSERDAIIVALSGGADSVCLAHLLWSGREEMGLPVMACHLNHRIRGEEAKRDEDFVRNFCSRLGLPLFVKDVDVVSKAKEQGISLELCGRNERYAFFSSLAREHRAWIATAHTLSDSIETTLFHLARGTGLKGLCGIPERRDEFLRPLLPYTRRDIEDYCREWNLSYVTDSTNLSDDYTRNFIRNHLVPDFERVHPGFAVTFSETQRLLRQDEEFLSALAKEAVAAARLPEQGVAKSDSRLEAEKAARPSDGKIGVAGATSPWNGEGKTPKPARLSDGDPEPKETAHRTPCGVQWFWETEKASGFDAKKLADLPSALRGRALRLILEGEGAPCTGRQLRLIEACLSAGGAVELDPVHFCQVRGGVLRVLRETPPPLPTSLPAEAGIHPFLEGVDLHLEILDREKWENLKKFHQKVLKNTLDYDKIGVTARIRNRKPGDSIRLMGRGVTKTLKKLLQEAGIPAQVRDRIPVLTDDNKVLWVFGFGCDESVAVTEETQRILWVKMEEKDHGEDLT</sequence>
<evidence type="ECO:0000256" key="8">
    <source>
        <dbReference type="HAMAP-Rule" id="MF_01161"/>
    </source>
</evidence>
<dbReference type="InterPro" id="IPR012795">
    <property type="entry name" value="tRNA_Ile_lys_synt_N"/>
</dbReference>
<comment type="domain">
    <text evidence="8">The N-terminal region contains the highly conserved SGGXDS motif, predicted to be a P-loop motif involved in ATP binding.</text>
</comment>
<evidence type="ECO:0000256" key="1">
    <source>
        <dbReference type="ARBA" id="ARBA00004496"/>
    </source>
</evidence>
<evidence type="ECO:0000256" key="2">
    <source>
        <dbReference type="ARBA" id="ARBA00022490"/>
    </source>
</evidence>
<evidence type="ECO:0000256" key="5">
    <source>
        <dbReference type="ARBA" id="ARBA00022741"/>
    </source>
</evidence>
<comment type="function">
    <text evidence="8">Ligates lysine onto the cytidine present at position 34 of the AUA codon-specific tRNA(Ile) that contains the anticodon CAU, in an ATP-dependent manner. Cytidine is converted to lysidine, thus changing the amino acid specificity of the tRNA from methionine to isoleucine.</text>
</comment>
<organism evidence="11 12">
    <name type="scientific">Zongyangia hominis</name>
    <dbReference type="NCBI Taxonomy" id="2763677"/>
    <lineage>
        <taxon>Bacteria</taxon>
        <taxon>Bacillati</taxon>
        <taxon>Bacillota</taxon>
        <taxon>Clostridia</taxon>
        <taxon>Eubacteriales</taxon>
        <taxon>Oscillospiraceae</taxon>
        <taxon>Zongyangia</taxon>
    </lineage>
</organism>
<dbReference type="PANTHER" id="PTHR43033:SF1">
    <property type="entry name" value="TRNA(ILE)-LYSIDINE SYNTHASE-RELATED"/>
    <property type="match status" value="1"/>
</dbReference>